<name>A0AAE9EUM4_CAEBR</name>
<dbReference type="FunFam" id="3.30.1370.10:FF:000148">
    <property type="entry name" value="Protein CBG01583"/>
    <property type="match status" value="1"/>
</dbReference>
<accession>A0AAE9EUM4</accession>
<evidence type="ECO:0000256" key="1">
    <source>
        <dbReference type="ARBA" id="ARBA00022884"/>
    </source>
</evidence>
<dbReference type="SMART" id="SM00322">
    <property type="entry name" value="KH"/>
    <property type="match status" value="1"/>
</dbReference>
<dbReference type="PANTHER" id="PTHR11208">
    <property type="entry name" value="RNA-BINDING PROTEIN RELATED"/>
    <property type="match status" value="1"/>
</dbReference>
<dbReference type="InterPro" id="IPR045071">
    <property type="entry name" value="BBP-like"/>
</dbReference>
<sequence>MPDRLYSTMDSQNCFLTPLQQKFLQILSVYEKDPESLQIHEECDQLDIVTSYFKLLLLEKTRLLKYGQASFAVHLIDEEIGRLFMAPISMADIGILEECGCKALRFGELGVVSSDSDDSMHSEEDEVTLTESVRIPVEMYPSYNFIGRIIGPRGMTAKQLEKDTGCRIMIRGNHSNKIYGNSSQKSHGDGVQDPIDLPLRVIIETSGPRREATARITGALNVVNSLLIPPPDGRDELKRRQLVELAIMNGTYRPTCSNHN</sequence>
<dbReference type="Proteomes" id="UP000829354">
    <property type="component" value="Chromosome IV"/>
</dbReference>
<proteinExistence type="predicted"/>
<dbReference type="InterPro" id="IPR036612">
    <property type="entry name" value="KH_dom_type_1_sf"/>
</dbReference>
<dbReference type="Pfam" id="PF22675">
    <property type="entry name" value="KH-I_KHDC4-BBP"/>
    <property type="match status" value="1"/>
</dbReference>
<evidence type="ECO:0000313" key="4">
    <source>
        <dbReference type="Proteomes" id="UP000829354"/>
    </source>
</evidence>
<evidence type="ECO:0000313" key="3">
    <source>
        <dbReference type="EMBL" id="UMM29792.1"/>
    </source>
</evidence>
<keyword evidence="4" id="KW-1185">Reference proteome</keyword>
<dbReference type="AlphaFoldDB" id="A0AAE9EUM4"/>
<dbReference type="PANTHER" id="PTHR11208:SF46">
    <property type="entry name" value="K HOMOLOGY DOMAIN-CONTAINING PROTEIN"/>
    <property type="match status" value="1"/>
</dbReference>
<keyword evidence="1" id="KW-0694">RNA-binding</keyword>
<reference evidence="3 4" key="1">
    <citation type="submission" date="2022-04" db="EMBL/GenBank/DDBJ databases">
        <title>Chromosome-level reference genomes for two strains of Caenorhabditis briggsae: an improved platform for comparative genomics.</title>
        <authorList>
            <person name="Stevens L."/>
            <person name="Andersen E."/>
        </authorList>
    </citation>
    <scope>NUCLEOTIDE SEQUENCE [LARGE SCALE GENOMIC DNA]</scope>
    <source>
        <strain evidence="3">VX34</strain>
        <tissue evidence="3">Whole-organism</tissue>
    </source>
</reference>
<dbReference type="Gene3D" id="3.30.1370.10">
    <property type="entry name" value="K Homology domain, type 1"/>
    <property type="match status" value="1"/>
</dbReference>
<dbReference type="SUPFAM" id="SSF54791">
    <property type="entry name" value="Eukaryotic type KH-domain (KH-domain type I)"/>
    <property type="match status" value="1"/>
</dbReference>
<evidence type="ECO:0000259" key="2">
    <source>
        <dbReference type="SMART" id="SM00322"/>
    </source>
</evidence>
<dbReference type="InterPro" id="IPR055256">
    <property type="entry name" value="KH_1_KHDC4/BBP-like"/>
</dbReference>
<organism evidence="3 4">
    <name type="scientific">Caenorhabditis briggsae</name>
    <dbReference type="NCBI Taxonomy" id="6238"/>
    <lineage>
        <taxon>Eukaryota</taxon>
        <taxon>Metazoa</taxon>
        <taxon>Ecdysozoa</taxon>
        <taxon>Nematoda</taxon>
        <taxon>Chromadorea</taxon>
        <taxon>Rhabditida</taxon>
        <taxon>Rhabditina</taxon>
        <taxon>Rhabditomorpha</taxon>
        <taxon>Rhabditoidea</taxon>
        <taxon>Rhabditidae</taxon>
        <taxon>Peloderinae</taxon>
        <taxon>Caenorhabditis</taxon>
    </lineage>
</organism>
<protein>
    <recommendedName>
        <fullName evidence="2">K Homology domain-containing protein</fullName>
    </recommendedName>
</protein>
<dbReference type="InterPro" id="IPR004087">
    <property type="entry name" value="KH_dom"/>
</dbReference>
<feature type="domain" description="K Homology" evidence="2">
    <location>
        <begin position="127"/>
        <end position="224"/>
    </location>
</feature>
<dbReference type="GO" id="GO:0003723">
    <property type="term" value="F:RNA binding"/>
    <property type="evidence" value="ECO:0007669"/>
    <property type="project" value="UniProtKB-KW"/>
</dbReference>
<dbReference type="EMBL" id="CP092623">
    <property type="protein sequence ID" value="UMM29792.1"/>
    <property type="molecule type" value="Genomic_DNA"/>
</dbReference>
<gene>
    <name evidence="3" type="ORF">L5515_011978</name>
</gene>